<protein>
    <submittedName>
        <fullName evidence="2">DUF4325 domain-containing protein</fullName>
    </submittedName>
</protein>
<dbReference type="InterPro" id="IPR025474">
    <property type="entry name" value="DUF4325"/>
</dbReference>
<dbReference type="Pfam" id="PF14213">
    <property type="entry name" value="DUF4325"/>
    <property type="match status" value="1"/>
</dbReference>
<gene>
    <name evidence="2" type="ORF">AVENP_0881</name>
</gene>
<evidence type="ECO:0000313" key="3">
    <source>
        <dbReference type="Proteomes" id="UP000503482"/>
    </source>
</evidence>
<proteinExistence type="predicted"/>
<name>A0AAE7B9Z8_9BACT</name>
<organism evidence="2 3">
    <name type="scientific">Arcobacter venerupis</name>
    <dbReference type="NCBI Taxonomy" id="1054033"/>
    <lineage>
        <taxon>Bacteria</taxon>
        <taxon>Pseudomonadati</taxon>
        <taxon>Campylobacterota</taxon>
        <taxon>Epsilonproteobacteria</taxon>
        <taxon>Campylobacterales</taxon>
        <taxon>Arcobacteraceae</taxon>
        <taxon>Arcobacter</taxon>
    </lineage>
</organism>
<reference evidence="2 3" key="1">
    <citation type="submission" date="2020-05" db="EMBL/GenBank/DDBJ databases">
        <title>Complete genome sequencing of Campylobacter and Arcobacter type strains.</title>
        <authorList>
            <person name="Miller W.G."/>
            <person name="Yee E."/>
        </authorList>
    </citation>
    <scope>NUCLEOTIDE SEQUENCE [LARGE SCALE GENOMIC DNA]</scope>
    <source>
        <strain evidence="2 3">LMG 26156</strain>
    </source>
</reference>
<dbReference type="RefSeq" id="WP_128357417.1">
    <property type="nucleotide sequence ID" value="NZ_CP053840.1"/>
</dbReference>
<dbReference type="Proteomes" id="UP000503482">
    <property type="component" value="Chromosome"/>
</dbReference>
<dbReference type="EMBL" id="CP053840">
    <property type="protein sequence ID" value="QKF66440.1"/>
    <property type="molecule type" value="Genomic_DNA"/>
</dbReference>
<evidence type="ECO:0000313" key="2">
    <source>
        <dbReference type="EMBL" id="QKF66440.1"/>
    </source>
</evidence>
<feature type="domain" description="DUF4325" evidence="1">
    <location>
        <begin position="20"/>
        <end position="83"/>
    </location>
</feature>
<evidence type="ECO:0000259" key="1">
    <source>
        <dbReference type="Pfam" id="PF14213"/>
    </source>
</evidence>
<dbReference type="KEGG" id="avp:AVENP_0881"/>
<keyword evidence="3" id="KW-1185">Reference proteome</keyword>
<sequence>MIKINVKDTINNTIAMSTEDGKRLFEILYENLKQSKKIELSFKGIDMLISHFLNESIGKLYEKFDNWDILDKSIEYREIDGDDLELLKEKVIPTAKNHFKDVIKTDSINQSILDD</sequence>
<accession>A0AAE7B9Z8</accession>
<dbReference type="AlphaFoldDB" id="A0AAE7B9Z8"/>